<feature type="region of interest" description="Disordered" evidence="1">
    <location>
        <begin position="259"/>
        <end position="284"/>
    </location>
</feature>
<dbReference type="PANTHER" id="PTHR11736:SF14">
    <property type="entry name" value="NSE3 HOMOLOG, SMC5-SMC6 COMPLEX COMPONENT"/>
    <property type="match status" value="1"/>
</dbReference>
<dbReference type="InterPro" id="IPR002190">
    <property type="entry name" value="MHD_dom"/>
</dbReference>
<evidence type="ECO:0000256" key="1">
    <source>
        <dbReference type="SAM" id="MobiDB-lite"/>
    </source>
</evidence>
<dbReference type="GO" id="GO:0006281">
    <property type="term" value="P:DNA repair"/>
    <property type="evidence" value="ECO:0007669"/>
    <property type="project" value="TreeGrafter"/>
</dbReference>
<dbReference type="Proteomes" id="UP000007148">
    <property type="component" value="Unassembled WGS sequence"/>
</dbReference>
<name>G4TN49_SERID</name>
<dbReference type="PANTHER" id="PTHR11736">
    <property type="entry name" value="MELANOMA-ASSOCIATED ANTIGEN MAGE ANTIGEN"/>
    <property type="match status" value="1"/>
</dbReference>
<accession>G4TN49</accession>
<reference evidence="3 4" key="1">
    <citation type="journal article" date="2011" name="PLoS Pathog.">
        <title>Endophytic Life Strategies Decoded by Genome and Transcriptome Analyses of the Mutualistic Root Symbiont Piriformospora indica.</title>
        <authorList>
            <person name="Zuccaro A."/>
            <person name="Lahrmann U."/>
            <person name="Guldener U."/>
            <person name="Langen G."/>
            <person name="Pfiffi S."/>
            <person name="Biedenkopf D."/>
            <person name="Wong P."/>
            <person name="Samans B."/>
            <person name="Grimm C."/>
            <person name="Basiewicz M."/>
            <person name="Murat C."/>
            <person name="Martin F."/>
            <person name="Kogel K.H."/>
        </authorList>
    </citation>
    <scope>NUCLEOTIDE SEQUENCE [LARGE SCALE GENOMIC DNA]</scope>
    <source>
        <strain evidence="3 4">DSM 11827</strain>
    </source>
</reference>
<dbReference type="InterPro" id="IPR037445">
    <property type="entry name" value="MAGE"/>
</dbReference>
<sequence>MGGNSKSFPEVLARANRRLKAALGYEIVELVPKAEREKNLLGAVARGDDDVRKKASTKQYIVRSILEPELIQLACMPDREIQEQEEEDLIIENARPSGSILAWQTSDQVPAYGVLCVILSLILVNGKTLPEPRLRSYLKKLRLLGSTGIEVGISTAAKTIPLDTYLTTLIRQGYLDRVRVGNTTGQKTAKRGRSGVSKENPEEAADFEWRWGERAHAEISEESSRDFIVSFMTERSQSEDNGESEQVKKARLEKIEKQFRRGVERAAQTPLTGITSNEAPQDLV</sequence>
<dbReference type="eggNOG" id="ENOG502S6JM">
    <property type="taxonomic scope" value="Eukaryota"/>
</dbReference>
<protein>
    <recommendedName>
        <fullName evidence="2">MAGE domain-containing protein</fullName>
    </recommendedName>
</protein>
<keyword evidence="4" id="KW-1185">Reference proteome</keyword>
<dbReference type="AlphaFoldDB" id="G4TN49"/>
<feature type="region of interest" description="Disordered" evidence="1">
    <location>
        <begin position="184"/>
        <end position="203"/>
    </location>
</feature>
<evidence type="ECO:0000259" key="2">
    <source>
        <dbReference type="SMART" id="SM01373"/>
    </source>
</evidence>
<comment type="caution">
    <text evidence="3">The sequence shown here is derived from an EMBL/GenBank/DDBJ whole genome shotgun (WGS) entry which is preliminary data.</text>
</comment>
<dbReference type="FunCoup" id="G4TN49">
    <property type="interactions" value="149"/>
</dbReference>
<dbReference type="EMBL" id="CAFZ01000181">
    <property type="protein sequence ID" value="CCA72742.1"/>
    <property type="molecule type" value="Genomic_DNA"/>
</dbReference>
<organism evidence="3 4">
    <name type="scientific">Serendipita indica (strain DSM 11827)</name>
    <name type="common">Root endophyte fungus</name>
    <name type="synonym">Piriformospora indica</name>
    <dbReference type="NCBI Taxonomy" id="1109443"/>
    <lineage>
        <taxon>Eukaryota</taxon>
        <taxon>Fungi</taxon>
        <taxon>Dikarya</taxon>
        <taxon>Basidiomycota</taxon>
        <taxon>Agaricomycotina</taxon>
        <taxon>Agaricomycetes</taxon>
        <taxon>Sebacinales</taxon>
        <taxon>Serendipitaceae</taxon>
        <taxon>Serendipita</taxon>
    </lineage>
</organism>
<evidence type="ECO:0000313" key="3">
    <source>
        <dbReference type="EMBL" id="CCA72742.1"/>
    </source>
</evidence>
<evidence type="ECO:0000313" key="4">
    <source>
        <dbReference type="Proteomes" id="UP000007148"/>
    </source>
</evidence>
<dbReference type="Gene3D" id="1.10.10.1210">
    <property type="entry name" value="MAGE homology domain, winged helix WH2 motif"/>
    <property type="match status" value="1"/>
</dbReference>
<proteinExistence type="predicted"/>
<dbReference type="SMART" id="SM01373">
    <property type="entry name" value="MAGE"/>
    <property type="match status" value="1"/>
</dbReference>
<feature type="compositionally biased region" description="Polar residues" evidence="1">
    <location>
        <begin position="269"/>
        <end position="284"/>
    </location>
</feature>
<dbReference type="OMA" id="DANDAWI"/>
<dbReference type="HOGENOM" id="CLU_027982_0_1_1"/>
<feature type="domain" description="MAGE" evidence="2">
    <location>
        <begin position="1"/>
        <end position="224"/>
    </location>
</feature>
<dbReference type="InterPro" id="IPR041899">
    <property type="entry name" value="MAGE_WH2"/>
</dbReference>
<dbReference type="STRING" id="1109443.G4TN49"/>
<dbReference type="Pfam" id="PF01454">
    <property type="entry name" value="MAGE"/>
    <property type="match status" value="1"/>
</dbReference>
<dbReference type="InParanoid" id="G4TN49"/>
<gene>
    <name evidence="3" type="ORF">PIIN_06680</name>
</gene>
<dbReference type="OrthoDB" id="205198at2759"/>
<dbReference type="GO" id="GO:0005634">
    <property type="term" value="C:nucleus"/>
    <property type="evidence" value="ECO:0007669"/>
    <property type="project" value="TreeGrafter"/>
</dbReference>